<evidence type="ECO:0000313" key="2">
    <source>
        <dbReference type="EMBL" id="AWW42233.1"/>
    </source>
</evidence>
<feature type="compositionally biased region" description="Low complexity" evidence="1">
    <location>
        <begin position="236"/>
        <end position="275"/>
    </location>
</feature>
<dbReference type="InterPro" id="IPR047659">
    <property type="entry name" value="T7SS_assoc"/>
</dbReference>
<feature type="region of interest" description="Disordered" evidence="1">
    <location>
        <begin position="236"/>
        <end position="293"/>
    </location>
</feature>
<protein>
    <recommendedName>
        <fullName evidence="4">Type VII secretion system-associated protein</fullName>
    </recommendedName>
</protein>
<organism evidence="2 3">
    <name type="scientific">Streptomyces cadmiisoli</name>
    <dbReference type="NCBI Taxonomy" id="2184053"/>
    <lineage>
        <taxon>Bacteria</taxon>
        <taxon>Bacillati</taxon>
        <taxon>Actinomycetota</taxon>
        <taxon>Actinomycetes</taxon>
        <taxon>Kitasatosporales</taxon>
        <taxon>Streptomycetaceae</taxon>
        <taxon>Streptomyces</taxon>
        <taxon>Streptomyces aurantiacus group</taxon>
    </lineage>
</organism>
<dbReference type="AlphaFoldDB" id="A0A2Z4JCW4"/>
<sequence length="293" mass="29588">MRPGERQEDRHGALSAASGTSLPTVGHEAPASDTTEAADAPETPDIPEAVRAAARRAPGHWIGMVDPEWTDEGTPPEWAVLGEWQSDDSGDVGEFRGNPAYRPSARVLGWPEPSDPVDAAAQRAATGYGSVDEALAALAEAEITVVRGPHGGPLTAAGRDGAPVVLLFTSPAHEFMSSTLHHDTLPAQELARSLSGPGSMLLVNAAAAAPLLVPADRLLGGAGGVSDDAALAADTTATGTSTPTETTGTSILTAATADTPTGATDTGAPAPASSADRTDSSAQPWTHSTGRTS</sequence>
<gene>
    <name evidence="2" type="ORF">DN051_03485</name>
</gene>
<dbReference type="EMBL" id="CP030073">
    <property type="protein sequence ID" value="AWW42233.1"/>
    <property type="molecule type" value="Genomic_DNA"/>
</dbReference>
<keyword evidence="3" id="KW-1185">Reference proteome</keyword>
<dbReference type="RefSeq" id="WP_112442018.1">
    <property type="nucleotide sequence ID" value="NZ_CBDRHE010000006.1"/>
</dbReference>
<dbReference type="KEGG" id="scad:DN051_03485"/>
<evidence type="ECO:0000313" key="3">
    <source>
        <dbReference type="Proteomes" id="UP000249616"/>
    </source>
</evidence>
<accession>A0A2Z4JCW4</accession>
<proteinExistence type="predicted"/>
<reference evidence="2 3" key="1">
    <citation type="journal article" date="2019" name="Int. J. Syst. Evol. Microbiol.">
        <title>Streptomyces cadmiisoli sp. nov., a novel actinomycete isolated from cadmium-contaminated soil.</title>
        <authorList>
            <person name="Li K."/>
            <person name="Tang X."/>
            <person name="Zhao J."/>
            <person name="Guo Y."/>
            <person name="Tang Y."/>
            <person name="Gao J."/>
        </authorList>
    </citation>
    <scope>NUCLEOTIDE SEQUENCE [LARGE SCALE GENOMIC DNA]</scope>
    <source>
        <strain evidence="2 3">ZFG47</strain>
    </source>
</reference>
<feature type="compositionally biased region" description="Polar residues" evidence="1">
    <location>
        <begin position="280"/>
        <end position="293"/>
    </location>
</feature>
<feature type="region of interest" description="Disordered" evidence="1">
    <location>
        <begin position="1"/>
        <end position="50"/>
    </location>
</feature>
<evidence type="ECO:0000256" key="1">
    <source>
        <dbReference type="SAM" id="MobiDB-lite"/>
    </source>
</evidence>
<dbReference type="NCBIfam" id="NF033532">
    <property type="entry name" value="lone7para_assoc"/>
    <property type="match status" value="1"/>
</dbReference>
<name>A0A2Z4JCW4_9ACTN</name>
<feature type="compositionally biased region" description="Basic and acidic residues" evidence="1">
    <location>
        <begin position="1"/>
        <end position="12"/>
    </location>
</feature>
<evidence type="ECO:0008006" key="4">
    <source>
        <dbReference type="Google" id="ProtNLM"/>
    </source>
</evidence>
<dbReference type="Proteomes" id="UP000249616">
    <property type="component" value="Chromosome"/>
</dbReference>